<dbReference type="Pfam" id="PF12225">
    <property type="entry name" value="DUF5981"/>
    <property type="match status" value="1"/>
</dbReference>
<sequence>MIITKKKPIEEVMASLEGVKKVGIVGCGSCATACETGGATQVEELKKYLEEKGFEVVGTVIPDECCQKLLVKKEVKVFKDNQPEAIVCMSCGNGVQTVGLNVNIPVYPSSDTLFLGMGERVGKFVENCRLCGQCVLASTGAVCPITKCAKSLVNGPCGGQKNGKCEVNPDNDCAWILIHDKLKELGQLDKLKEQKPDKGYSAVYYPRRYSAKEDN</sequence>
<evidence type="ECO:0000313" key="3">
    <source>
        <dbReference type="Proteomes" id="UP000198838"/>
    </source>
</evidence>
<evidence type="ECO:0000313" key="2">
    <source>
        <dbReference type="EMBL" id="SFA69304.1"/>
    </source>
</evidence>
<feature type="domain" description="Methylene-tetrahydrofolate reductase C-terminal-like" evidence="1">
    <location>
        <begin position="107"/>
        <end position="199"/>
    </location>
</feature>
<protein>
    <submittedName>
        <fullName evidence="2">Methylene-tetrahydrofolate reductase C terminal</fullName>
    </submittedName>
</protein>
<accession>A0A1I0UYY5</accession>
<proteinExistence type="predicted"/>
<reference evidence="2 3" key="1">
    <citation type="submission" date="2016-10" db="EMBL/GenBank/DDBJ databases">
        <authorList>
            <person name="de Groot N.N."/>
        </authorList>
    </citation>
    <scope>NUCLEOTIDE SEQUENCE [LARGE SCALE GENOMIC DNA]</scope>
    <source>
        <strain evidence="2 3">DSM 5522</strain>
    </source>
</reference>
<dbReference type="OrthoDB" id="9803687at2"/>
<dbReference type="InterPro" id="IPR022026">
    <property type="entry name" value="DUF5981"/>
</dbReference>
<gene>
    <name evidence="2" type="ORF">SAMN05216249_10163</name>
</gene>
<name>A0A1I0UYY5_9FIRM</name>
<dbReference type="RefSeq" id="WP_092869787.1">
    <property type="nucleotide sequence ID" value="NZ_FOJY01000001.1"/>
</dbReference>
<keyword evidence="3" id="KW-1185">Reference proteome</keyword>
<dbReference type="PANTHER" id="PTHR38755">
    <property type="entry name" value="5,10-METHYLENETETRAHYDROFOLATE REDUCTASE"/>
    <property type="match status" value="1"/>
</dbReference>
<dbReference type="EMBL" id="FOJY01000001">
    <property type="protein sequence ID" value="SFA69304.1"/>
    <property type="molecule type" value="Genomic_DNA"/>
</dbReference>
<dbReference type="Proteomes" id="UP000198838">
    <property type="component" value="Unassembled WGS sequence"/>
</dbReference>
<dbReference type="PANTHER" id="PTHR38755:SF1">
    <property type="entry name" value="METHYLENE-TETRAHYDROFOLATE REDUCTASE C-TERMINAL DOMAIN-CONTAINING PROTEIN"/>
    <property type="match status" value="1"/>
</dbReference>
<dbReference type="AlphaFoldDB" id="A0A1I0UYY5"/>
<dbReference type="STRING" id="1120918.SAMN05216249_10163"/>
<organism evidence="2 3">
    <name type="scientific">Acetitomaculum ruminis DSM 5522</name>
    <dbReference type="NCBI Taxonomy" id="1120918"/>
    <lineage>
        <taxon>Bacteria</taxon>
        <taxon>Bacillati</taxon>
        <taxon>Bacillota</taxon>
        <taxon>Clostridia</taxon>
        <taxon>Lachnospirales</taxon>
        <taxon>Lachnospiraceae</taxon>
        <taxon>Acetitomaculum</taxon>
    </lineage>
</organism>
<evidence type="ECO:0000259" key="1">
    <source>
        <dbReference type="Pfam" id="PF12225"/>
    </source>
</evidence>